<feature type="repeat" description="TPR" evidence="1">
    <location>
        <begin position="119"/>
        <end position="152"/>
    </location>
</feature>
<sequence>MTISFTEHIFWGVGYLCLPIVGALLFIMMKWHRKSVRISVFLQVAGFILLVGSAIATIMQNWSVQKAIARFLPQPYLFARVTQVTVSDTANTKPPTTLEPVQPDEPTISLKAYTSRSQFRQYMEVGYHAFDVKDYHTALINFQQAVEAQPNNPYALKAIENTIEKFGDRSYTDWMNSGYQAFDKKHYAIARQYFQNALQERPRDRYALQAIENVELATRSN</sequence>
<dbReference type="Gene3D" id="1.25.40.10">
    <property type="entry name" value="Tetratricopeptide repeat domain"/>
    <property type="match status" value="1"/>
</dbReference>
<dbReference type="SUPFAM" id="SSF48452">
    <property type="entry name" value="TPR-like"/>
    <property type="match status" value="1"/>
</dbReference>
<evidence type="ECO:0000313" key="4">
    <source>
        <dbReference type="Proteomes" id="UP001232992"/>
    </source>
</evidence>
<reference evidence="3 4" key="1">
    <citation type="submission" date="2023-01" db="EMBL/GenBank/DDBJ databases">
        <title>Novel diversity within Roseofilum (Cyanobacteria; Desertifilaceae) from marine benthic mats with descriptions of four novel species.</title>
        <authorList>
            <person name="Wang Y."/>
            <person name="Berthold D.E."/>
            <person name="Hu J."/>
            <person name="Lefler F.W."/>
            <person name="Laughinghouse H.D. IV."/>
        </authorList>
    </citation>
    <scope>NUCLEOTIDE SEQUENCE [LARGE SCALE GENOMIC DNA]</scope>
    <source>
        <strain evidence="3 4">BLCC-M143</strain>
    </source>
</reference>
<dbReference type="RefSeq" id="WP_283759883.1">
    <property type="nucleotide sequence ID" value="NZ_JAQOSQ010000029.1"/>
</dbReference>
<dbReference type="InterPro" id="IPR011990">
    <property type="entry name" value="TPR-like_helical_dom_sf"/>
</dbReference>
<evidence type="ECO:0000256" key="2">
    <source>
        <dbReference type="SAM" id="Phobius"/>
    </source>
</evidence>
<feature type="transmembrane region" description="Helical" evidence="2">
    <location>
        <begin position="12"/>
        <end position="28"/>
    </location>
</feature>
<organism evidence="3 4">
    <name type="scientific">Roseofilum casamattae BLCC-M143</name>
    <dbReference type="NCBI Taxonomy" id="3022442"/>
    <lineage>
        <taxon>Bacteria</taxon>
        <taxon>Bacillati</taxon>
        <taxon>Cyanobacteriota</taxon>
        <taxon>Cyanophyceae</taxon>
        <taxon>Desertifilales</taxon>
        <taxon>Desertifilaceae</taxon>
        <taxon>Roseofilum</taxon>
        <taxon>Roseofilum casamattae</taxon>
    </lineage>
</organism>
<evidence type="ECO:0000313" key="3">
    <source>
        <dbReference type="EMBL" id="MDJ1185238.1"/>
    </source>
</evidence>
<keyword evidence="2" id="KW-0812">Transmembrane</keyword>
<dbReference type="SMART" id="SM00028">
    <property type="entry name" value="TPR"/>
    <property type="match status" value="2"/>
</dbReference>
<evidence type="ECO:0000256" key="1">
    <source>
        <dbReference type="PROSITE-ProRule" id="PRU00339"/>
    </source>
</evidence>
<keyword evidence="4" id="KW-1185">Reference proteome</keyword>
<keyword evidence="2" id="KW-0472">Membrane</keyword>
<dbReference type="PROSITE" id="PS50005">
    <property type="entry name" value="TPR"/>
    <property type="match status" value="1"/>
</dbReference>
<accession>A0ABT7C1A2</accession>
<feature type="transmembrane region" description="Helical" evidence="2">
    <location>
        <begin position="40"/>
        <end position="62"/>
    </location>
</feature>
<keyword evidence="1" id="KW-0802">TPR repeat</keyword>
<name>A0ABT7C1A2_9CYAN</name>
<proteinExistence type="predicted"/>
<protein>
    <recommendedName>
        <fullName evidence="5">Tetratricopeptide repeat protein</fullName>
    </recommendedName>
</protein>
<keyword evidence="2" id="KW-1133">Transmembrane helix</keyword>
<dbReference type="Proteomes" id="UP001232992">
    <property type="component" value="Unassembled WGS sequence"/>
</dbReference>
<gene>
    <name evidence="3" type="ORF">PMH09_18785</name>
</gene>
<comment type="caution">
    <text evidence="3">The sequence shown here is derived from an EMBL/GenBank/DDBJ whole genome shotgun (WGS) entry which is preliminary data.</text>
</comment>
<dbReference type="InterPro" id="IPR019734">
    <property type="entry name" value="TPR_rpt"/>
</dbReference>
<evidence type="ECO:0008006" key="5">
    <source>
        <dbReference type="Google" id="ProtNLM"/>
    </source>
</evidence>
<dbReference type="EMBL" id="JAQOSQ010000029">
    <property type="protein sequence ID" value="MDJ1185238.1"/>
    <property type="molecule type" value="Genomic_DNA"/>
</dbReference>